<dbReference type="EMBL" id="QCYY01000509">
    <property type="protein sequence ID" value="ROT84689.1"/>
    <property type="molecule type" value="Genomic_DNA"/>
</dbReference>
<evidence type="ECO:0000313" key="5">
    <source>
        <dbReference type="EMBL" id="ROT64359.1"/>
    </source>
</evidence>
<dbReference type="GO" id="GO:0005615">
    <property type="term" value="C:extracellular space"/>
    <property type="evidence" value="ECO:0007669"/>
    <property type="project" value="InterPro"/>
</dbReference>
<dbReference type="InterPro" id="IPR042185">
    <property type="entry name" value="Serpin_sf_2"/>
</dbReference>
<dbReference type="PANTHER" id="PTHR11461">
    <property type="entry name" value="SERINE PROTEASE INHIBITOR, SERPIN"/>
    <property type="match status" value="1"/>
</dbReference>
<keyword evidence="2" id="KW-0722">Serine protease inhibitor</keyword>
<comment type="similarity">
    <text evidence="3">Belongs to the serpin family.</text>
</comment>
<accession>A0A423U7M8</accession>
<dbReference type="OrthoDB" id="671595at2759"/>
<reference evidence="6 7" key="1">
    <citation type="submission" date="2018-04" db="EMBL/GenBank/DDBJ databases">
        <authorList>
            <person name="Zhang X."/>
            <person name="Yuan J."/>
            <person name="Li F."/>
            <person name="Xiang J."/>
        </authorList>
    </citation>
    <scope>NUCLEOTIDE SEQUENCE [LARGE SCALE GENOMIC DNA]</scope>
    <source>
        <tissue evidence="6">Muscle</tissue>
    </source>
</reference>
<evidence type="ECO:0000313" key="6">
    <source>
        <dbReference type="EMBL" id="ROT84689.1"/>
    </source>
</evidence>
<sequence>MSNSVSVDSKEFRAQVLEMPYRGDSASMVVLLPRCGRGSKTVDWLVQRLKPKVLVSELKAMPSVSLRVKFPKFSVESTLGDELISTLQKMGIRDLFSSTADLTNFTPVRGLLVNGAIHKALIEVDEEGAEAAAATAFVLNRSRSMPPKTTFTCNRPFVFFIQDNEANNILFMGVYRGP</sequence>
<keyword evidence="7" id="KW-1185">Reference proteome</keyword>
<evidence type="ECO:0000259" key="4">
    <source>
        <dbReference type="SMART" id="SM00093"/>
    </source>
</evidence>
<dbReference type="EMBL" id="QCYY01003260">
    <property type="protein sequence ID" value="ROT64359.1"/>
    <property type="molecule type" value="Genomic_DNA"/>
</dbReference>
<feature type="domain" description="Serpin" evidence="4">
    <location>
        <begin position="1"/>
        <end position="178"/>
    </location>
</feature>
<organism evidence="6 7">
    <name type="scientific">Penaeus vannamei</name>
    <name type="common">Whiteleg shrimp</name>
    <name type="synonym">Litopenaeus vannamei</name>
    <dbReference type="NCBI Taxonomy" id="6689"/>
    <lineage>
        <taxon>Eukaryota</taxon>
        <taxon>Metazoa</taxon>
        <taxon>Ecdysozoa</taxon>
        <taxon>Arthropoda</taxon>
        <taxon>Crustacea</taxon>
        <taxon>Multicrustacea</taxon>
        <taxon>Malacostraca</taxon>
        <taxon>Eumalacostraca</taxon>
        <taxon>Eucarida</taxon>
        <taxon>Decapoda</taxon>
        <taxon>Dendrobranchiata</taxon>
        <taxon>Penaeoidea</taxon>
        <taxon>Penaeidae</taxon>
        <taxon>Penaeus</taxon>
    </lineage>
</organism>
<protein>
    <submittedName>
        <fullName evidence="6">Putative serine proteinase inhibitor</fullName>
    </submittedName>
</protein>
<evidence type="ECO:0000313" key="7">
    <source>
        <dbReference type="Proteomes" id="UP000283509"/>
    </source>
</evidence>
<comment type="caution">
    <text evidence="6">The sequence shown here is derived from an EMBL/GenBank/DDBJ whole genome shotgun (WGS) entry which is preliminary data.</text>
</comment>
<keyword evidence="1" id="KW-0646">Protease inhibitor</keyword>
<dbReference type="InterPro" id="IPR036186">
    <property type="entry name" value="Serpin_sf"/>
</dbReference>
<dbReference type="Gene3D" id="3.30.497.10">
    <property type="entry name" value="Antithrombin, subunit I, domain 2"/>
    <property type="match status" value="1"/>
</dbReference>
<evidence type="ECO:0000256" key="2">
    <source>
        <dbReference type="ARBA" id="ARBA00022900"/>
    </source>
</evidence>
<dbReference type="AlphaFoldDB" id="A0A423U7M8"/>
<dbReference type="GO" id="GO:0004867">
    <property type="term" value="F:serine-type endopeptidase inhibitor activity"/>
    <property type="evidence" value="ECO:0007669"/>
    <property type="project" value="UniProtKB-KW"/>
</dbReference>
<gene>
    <name evidence="5" type="ORF">C7M84_017703</name>
    <name evidence="6" type="ORF">C7M84_022110</name>
</gene>
<proteinExistence type="inferred from homology"/>
<dbReference type="Gene3D" id="2.30.39.10">
    <property type="entry name" value="Alpha-1-antitrypsin, domain 1"/>
    <property type="match status" value="1"/>
</dbReference>
<dbReference type="InterPro" id="IPR023795">
    <property type="entry name" value="Serpin_CS"/>
</dbReference>
<dbReference type="InterPro" id="IPR000215">
    <property type="entry name" value="Serpin_fam"/>
</dbReference>
<dbReference type="InterPro" id="IPR023796">
    <property type="entry name" value="Serpin_dom"/>
</dbReference>
<dbReference type="STRING" id="6689.A0A423U7M8"/>
<dbReference type="SUPFAM" id="SSF56574">
    <property type="entry name" value="Serpins"/>
    <property type="match status" value="1"/>
</dbReference>
<dbReference type="PROSITE" id="PS00284">
    <property type="entry name" value="SERPIN"/>
    <property type="match status" value="1"/>
</dbReference>
<name>A0A423U7M8_PENVA</name>
<evidence type="ECO:0000256" key="3">
    <source>
        <dbReference type="RuleBase" id="RU000411"/>
    </source>
</evidence>
<dbReference type="SMART" id="SM00093">
    <property type="entry name" value="SERPIN"/>
    <property type="match status" value="1"/>
</dbReference>
<dbReference type="InterPro" id="IPR042178">
    <property type="entry name" value="Serpin_sf_1"/>
</dbReference>
<dbReference type="PANTHER" id="PTHR11461:SF278">
    <property type="entry name" value="SERINE PROTEASE INHIBITOR 88EA"/>
    <property type="match status" value="1"/>
</dbReference>
<dbReference type="Pfam" id="PF00079">
    <property type="entry name" value="Serpin"/>
    <property type="match status" value="1"/>
</dbReference>
<reference evidence="6 7" key="2">
    <citation type="submission" date="2019-01" db="EMBL/GenBank/DDBJ databases">
        <title>The decoding of complex shrimp genome reveals the adaptation for benthos swimmer, frequently molting mechanism and breeding impact on genome.</title>
        <authorList>
            <person name="Sun Y."/>
            <person name="Gao Y."/>
            <person name="Yu Y."/>
        </authorList>
    </citation>
    <scope>NUCLEOTIDE SEQUENCE [LARGE SCALE GENOMIC DNA]</scope>
    <source>
        <tissue evidence="6">Muscle</tissue>
    </source>
</reference>
<dbReference type="Proteomes" id="UP000283509">
    <property type="component" value="Unassembled WGS sequence"/>
</dbReference>
<evidence type="ECO:0000256" key="1">
    <source>
        <dbReference type="ARBA" id="ARBA00022690"/>
    </source>
</evidence>